<dbReference type="EMBL" id="FNRD01000015">
    <property type="protein sequence ID" value="SEB01556.1"/>
    <property type="molecule type" value="Genomic_DNA"/>
</dbReference>
<evidence type="ECO:0000313" key="3">
    <source>
        <dbReference type="Proteomes" id="UP000198951"/>
    </source>
</evidence>
<organism evidence="2 3">
    <name type="scientific">Flavobacterium gillisiae</name>
    <dbReference type="NCBI Taxonomy" id="150146"/>
    <lineage>
        <taxon>Bacteria</taxon>
        <taxon>Pseudomonadati</taxon>
        <taxon>Bacteroidota</taxon>
        <taxon>Flavobacteriia</taxon>
        <taxon>Flavobacteriales</taxon>
        <taxon>Flavobacteriaceae</taxon>
        <taxon>Flavobacterium</taxon>
    </lineage>
</organism>
<protein>
    <submittedName>
        <fullName evidence="2">Uncharacterized protein</fullName>
    </submittedName>
</protein>
<dbReference type="AlphaFoldDB" id="A0A1H4FW59"/>
<keyword evidence="1" id="KW-0812">Transmembrane</keyword>
<name>A0A1H4FW59_9FLAO</name>
<gene>
    <name evidence="2" type="ORF">SAMN05443667_11562</name>
</gene>
<evidence type="ECO:0000256" key="1">
    <source>
        <dbReference type="SAM" id="Phobius"/>
    </source>
</evidence>
<proteinExistence type="predicted"/>
<sequence>MIIFLLYITLGLVLNFWGSLANYLKKEDASLLELNKGESWFYKYSLIFCVRLVSVIFFPIFYFNLYIRKVKPEAPVSFQDKIDLGLVKRLRSIGKFNNTAPTEKTTDKKIVEIYQLICTSFRDLAKNKKEHIPANSLNTIALKFMKLYEDMGEDFMKEHLEYELEKYNTEGLREEYKGGISLF</sequence>
<accession>A0A1H4FW59</accession>
<dbReference type="STRING" id="150146.SAMN05443667_11562"/>
<feature type="transmembrane region" description="Helical" evidence="1">
    <location>
        <begin position="45"/>
        <end position="67"/>
    </location>
</feature>
<dbReference type="RefSeq" id="WP_091093214.1">
    <property type="nucleotide sequence ID" value="NZ_FNRD01000015.1"/>
</dbReference>
<dbReference type="OrthoDB" id="1351429at2"/>
<keyword evidence="1" id="KW-1133">Transmembrane helix</keyword>
<keyword evidence="3" id="KW-1185">Reference proteome</keyword>
<dbReference type="Proteomes" id="UP000198951">
    <property type="component" value="Unassembled WGS sequence"/>
</dbReference>
<evidence type="ECO:0000313" key="2">
    <source>
        <dbReference type="EMBL" id="SEB01556.1"/>
    </source>
</evidence>
<reference evidence="3" key="1">
    <citation type="submission" date="2016-10" db="EMBL/GenBank/DDBJ databases">
        <authorList>
            <person name="Varghese N."/>
            <person name="Submissions S."/>
        </authorList>
    </citation>
    <scope>NUCLEOTIDE SEQUENCE [LARGE SCALE GENOMIC DNA]</scope>
    <source>
        <strain evidence="3">DSM 22376</strain>
    </source>
</reference>
<keyword evidence="1" id="KW-0472">Membrane</keyword>